<proteinExistence type="predicted"/>
<evidence type="ECO:0000313" key="3">
    <source>
        <dbReference type="EMBL" id="ACP37230.1"/>
    </source>
</evidence>
<feature type="domain" description="Methyltransferase" evidence="2">
    <location>
        <begin position="41"/>
        <end position="134"/>
    </location>
</feature>
<keyword evidence="3" id="KW-0489">Methyltransferase</keyword>
<evidence type="ECO:0000256" key="1">
    <source>
        <dbReference type="ARBA" id="ARBA00022679"/>
    </source>
</evidence>
<gene>
    <name evidence="3" type="ordered locus">M1425_0350</name>
</gene>
<dbReference type="GO" id="GO:0008168">
    <property type="term" value="F:methyltransferase activity"/>
    <property type="evidence" value="ECO:0007669"/>
    <property type="project" value="UniProtKB-KW"/>
</dbReference>
<dbReference type="EMBL" id="CP001400">
    <property type="protein sequence ID" value="ACP37230.1"/>
    <property type="molecule type" value="Genomic_DNA"/>
</dbReference>
<evidence type="ECO:0000313" key="4">
    <source>
        <dbReference type="Proteomes" id="UP000001350"/>
    </source>
</evidence>
<dbReference type="GeneID" id="7794223"/>
<dbReference type="CDD" id="cd02440">
    <property type="entry name" value="AdoMet_MTases"/>
    <property type="match status" value="1"/>
</dbReference>
<keyword evidence="1 3" id="KW-0808">Transferase</keyword>
<organism evidence="3 4">
    <name type="scientific">Saccharolobus islandicus (strain M.14.25 / Kamchatka #1)</name>
    <name type="common">Sulfolobus islandicus</name>
    <dbReference type="NCBI Taxonomy" id="427317"/>
    <lineage>
        <taxon>Archaea</taxon>
        <taxon>Thermoproteota</taxon>
        <taxon>Thermoprotei</taxon>
        <taxon>Sulfolobales</taxon>
        <taxon>Sulfolobaceae</taxon>
        <taxon>Saccharolobus</taxon>
    </lineage>
</organism>
<dbReference type="HOGENOM" id="CLU_069129_1_1_2"/>
<dbReference type="GO" id="GO:0032259">
    <property type="term" value="P:methylation"/>
    <property type="evidence" value="ECO:0007669"/>
    <property type="project" value="UniProtKB-KW"/>
</dbReference>
<reference evidence="3 4" key="1">
    <citation type="journal article" date="2009" name="Proc. Natl. Acad. Sci. U.S.A.">
        <title>Biogeography of the Sulfolobus islandicus pan-genome.</title>
        <authorList>
            <person name="Reno M.L."/>
            <person name="Held N.L."/>
            <person name="Fields C.J."/>
            <person name="Burke P.V."/>
            <person name="Whitaker R.J."/>
        </authorList>
    </citation>
    <scope>NUCLEOTIDE SEQUENCE [LARGE SCALE GENOMIC DNA]</scope>
    <source>
        <strain evidence="4">M.14.25 / Kamchatka #1</strain>
    </source>
</reference>
<sequence length="248" mass="29551">MLDELAWHIKLVESLSEIEAYYINSLIKYYELKFGEKYNIILDIPCGYGRHHKYLRELGYDVYGVDLSQDSINKAKTLYEKYNDKYFVGDMRNFKLNNIEADVIINWFSSFGFFDDNDNLKTLKNFNNNLRKNGLLIIEMPNAKRSKERLRSTSLIDYNDYGDYVEITEHTLVDDKYHLFNEKFYKKSGNDLIFEKEIKIKLRLYEIDELVNILKEAGFKVIEMYDTLTFKKFDLMSSNRVTIISLKK</sequence>
<dbReference type="PANTHER" id="PTHR43861">
    <property type="entry name" value="TRANS-ACONITATE 2-METHYLTRANSFERASE-RELATED"/>
    <property type="match status" value="1"/>
</dbReference>
<dbReference type="KEGG" id="sia:M1425_0350"/>
<dbReference type="Gene3D" id="3.40.50.150">
    <property type="entry name" value="Vaccinia Virus protein VP39"/>
    <property type="match status" value="1"/>
</dbReference>
<dbReference type="Pfam" id="PF13649">
    <property type="entry name" value="Methyltransf_25"/>
    <property type="match status" value="1"/>
</dbReference>
<evidence type="ECO:0000259" key="2">
    <source>
        <dbReference type="Pfam" id="PF13649"/>
    </source>
</evidence>
<name>C3MUJ6_SACI4</name>
<dbReference type="InterPro" id="IPR041698">
    <property type="entry name" value="Methyltransf_25"/>
</dbReference>
<dbReference type="InterPro" id="IPR029063">
    <property type="entry name" value="SAM-dependent_MTases_sf"/>
</dbReference>
<dbReference type="SUPFAM" id="SSF53335">
    <property type="entry name" value="S-adenosyl-L-methionine-dependent methyltransferases"/>
    <property type="match status" value="1"/>
</dbReference>
<accession>C3MUJ6</accession>
<dbReference type="RefSeq" id="WP_012710507.1">
    <property type="nucleotide sequence ID" value="NC_012588.1"/>
</dbReference>
<dbReference type="Proteomes" id="UP000001350">
    <property type="component" value="Chromosome"/>
</dbReference>
<dbReference type="AlphaFoldDB" id="C3MUJ6"/>
<protein>
    <submittedName>
        <fullName evidence="3">Methyltransferase type 11</fullName>
    </submittedName>
</protein>
<dbReference type="Gene3D" id="2.20.25.110">
    <property type="entry name" value="S-adenosyl-L-methionine-dependent methyltransferases"/>
    <property type="match status" value="1"/>
</dbReference>